<keyword evidence="2" id="KW-1185">Reference proteome</keyword>
<evidence type="ECO:0000313" key="2">
    <source>
        <dbReference type="Proteomes" id="UP000305233"/>
    </source>
</evidence>
<sequence length="130" mass="14549">MTTAGTVEHSEPVRHVLEHCEIFDHHQWLEVVLSAHHDVTDRDLSVFRSGLDAVAGWRSKPMLIHMQSLRGVSLEGRERIGRYRHPTPIAVVGTGPVDEIIASFTLRSPSSTRYFSDRVEALLWLGIAAA</sequence>
<reference evidence="1 2" key="1">
    <citation type="submission" date="2019-04" db="EMBL/GenBank/DDBJ databases">
        <authorList>
            <person name="Liu Q."/>
            <person name="Xin Y.-H."/>
        </authorList>
    </citation>
    <scope>NUCLEOTIDE SEQUENCE [LARGE SCALE GENOMIC DNA]</scope>
    <source>
        <strain evidence="1 2">AM23</strain>
    </source>
</reference>
<accession>A0A4S5E4Z2</accession>
<organism evidence="1 2">
    <name type="scientific">Arthrobacter echini</name>
    <dbReference type="NCBI Taxonomy" id="1529066"/>
    <lineage>
        <taxon>Bacteria</taxon>
        <taxon>Bacillati</taxon>
        <taxon>Actinomycetota</taxon>
        <taxon>Actinomycetes</taxon>
        <taxon>Micrococcales</taxon>
        <taxon>Micrococcaceae</taxon>
        <taxon>Arthrobacter</taxon>
    </lineage>
</organism>
<dbReference type="Gene3D" id="3.40.970.30">
    <property type="entry name" value="yp_829618.1 like domains"/>
    <property type="match status" value="1"/>
</dbReference>
<dbReference type="AlphaFoldDB" id="A0A4S5E4Z2"/>
<dbReference type="RefSeq" id="WP_136454131.1">
    <property type="nucleotide sequence ID" value="NZ_SSWH01000006.1"/>
</dbReference>
<evidence type="ECO:0000313" key="1">
    <source>
        <dbReference type="EMBL" id="THJ66554.1"/>
    </source>
</evidence>
<proteinExistence type="predicted"/>
<protein>
    <recommendedName>
        <fullName evidence="3">STAS/SEC14 domain-containing protein</fullName>
    </recommendedName>
</protein>
<dbReference type="OrthoDB" id="4943772at2"/>
<dbReference type="EMBL" id="SSWH01000006">
    <property type="protein sequence ID" value="THJ66554.1"/>
    <property type="molecule type" value="Genomic_DNA"/>
</dbReference>
<comment type="caution">
    <text evidence="1">The sequence shown here is derived from an EMBL/GenBank/DDBJ whole genome shotgun (WGS) entry which is preliminary data.</text>
</comment>
<name>A0A4S5E4Z2_9MICC</name>
<gene>
    <name evidence="1" type="ORF">E8P82_08875</name>
</gene>
<evidence type="ECO:0008006" key="3">
    <source>
        <dbReference type="Google" id="ProtNLM"/>
    </source>
</evidence>
<dbReference type="Proteomes" id="UP000305233">
    <property type="component" value="Unassembled WGS sequence"/>
</dbReference>